<dbReference type="GO" id="GO:0005886">
    <property type="term" value="C:plasma membrane"/>
    <property type="evidence" value="ECO:0007669"/>
    <property type="project" value="UniProtKB-SubCell"/>
</dbReference>
<feature type="region of interest" description="Disordered" evidence="6">
    <location>
        <begin position="313"/>
        <end position="336"/>
    </location>
</feature>
<dbReference type="InterPro" id="IPR010432">
    <property type="entry name" value="RDD"/>
</dbReference>
<evidence type="ECO:0000259" key="8">
    <source>
        <dbReference type="Pfam" id="PF10708"/>
    </source>
</evidence>
<dbReference type="Pfam" id="PF10708">
    <property type="entry name" value="DUF2510"/>
    <property type="match status" value="1"/>
</dbReference>
<evidence type="ECO:0000313" key="10">
    <source>
        <dbReference type="Proteomes" id="UP000242415"/>
    </source>
</evidence>
<evidence type="ECO:0000256" key="2">
    <source>
        <dbReference type="ARBA" id="ARBA00022475"/>
    </source>
</evidence>
<reference evidence="10" key="1">
    <citation type="submission" date="2016-10" db="EMBL/GenBank/DDBJ databases">
        <authorList>
            <person name="Varghese N."/>
            <person name="Submissions S."/>
        </authorList>
    </citation>
    <scope>NUCLEOTIDE SEQUENCE [LARGE SCALE GENOMIC DNA]</scope>
    <source>
        <strain evidence="10">DSM 45245</strain>
    </source>
</reference>
<dbReference type="PRINTS" id="PR01217">
    <property type="entry name" value="PRICHEXTENSN"/>
</dbReference>
<evidence type="ECO:0000256" key="5">
    <source>
        <dbReference type="ARBA" id="ARBA00023136"/>
    </source>
</evidence>
<dbReference type="OrthoDB" id="5244233at2"/>
<evidence type="ECO:0000256" key="4">
    <source>
        <dbReference type="ARBA" id="ARBA00022989"/>
    </source>
</evidence>
<dbReference type="STRING" id="405436.SAMN05444365_101694"/>
<feature type="compositionally biased region" description="Pro residues" evidence="6">
    <location>
        <begin position="88"/>
        <end position="132"/>
    </location>
</feature>
<evidence type="ECO:0000256" key="3">
    <source>
        <dbReference type="ARBA" id="ARBA00022692"/>
    </source>
</evidence>
<feature type="compositionally biased region" description="Pro residues" evidence="6">
    <location>
        <begin position="69"/>
        <end position="80"/>
    </location>
</feature>
<dbReference type="Pfam" id="PF06271">
    <property type="entry name" value="RDD"/>
    <property type="match status" value="1"/>
</dbReference>
<comment type="subcellular location">
    <subcellularLocation>
        <location evidence="1">Cell membrane</location>
        <topology evidence="1">Multi-pass membrane protein</topology>
    </subcellularLocation>
</comment>
<name>A0A1H3H675_9ACTN</name>
<dbReference type="Proteomes" id="UP000242415">
    <property type="component" value="Unassembled WGS sequence"/>
</dbReference>
<dbReference type="EMBL" id="FNPH01000001">
    <property type="protein sequence ID" value="SDY10840.1"/>
    <property type="molecule type" value="Genomic_DNA"/>
</dbReference>
<feature type="region of interest" description="Disordered" evidence="6">
    <location>
        <begin position="1"/>
        <end position="132"/>
    </location>
</feature>
<dbReference type="PANTHER" id="PTHR36115:SF4">
    <property type="entry name" value="MEMBRANE PROTEIN"/>
    <property type="match status" value="1"/>
</dbReference>
<accession>A0A1H3H675</accession>
<keyword evidence="2" id="KW-1003">Cell membrane</keyword>
<keyword evidence="10" id="KW-1185">Reference proteome</keyword>
<dbReference type="PANTHER" id="PTHR36115">
    <property type="entry name" value="PROLINE-RICH ANTIGEN HOMOLOG-RELATED"/>
    <property type="match status" value="1"/>
</dbReference>
<feature type="compositionally biased region" description="Pro residues" evidence="6">
    <location>
        <begin position="35"/>
        <end position="60"/>
    </location>
</feature>
<evidence type="ECO:0000313" key="9">
    <source>
        <dbReference type="EMBL" id="SDY10840.1"/>
    </source>
</evidence>
<evidence type="ECO:0000256" key="1">
    <source>
        <dbReference type="ARBA" id="ARBA00004651"/>
    </source>
</evidence>
<gene>
    <name evidence="9" type="ORF">SAMN05444365_101694</name>
</gene>
<feature type="domain" description="DUF2510" evidence="8">
    <location>
        <begin position="6"/>
        <end position="38"/>
    </location>
</feature>
<keyword evidence="4" id="KW-1133">Transmembrane helix</keyword>
<dbReference type="InterPro" id="IPR018929">
    <property type="entry name" value="DUF2510"/>
</dbReference>
<dbReference type="AlphaFoldDB" id="A0A1H3H675"/>
<sequence>MSSVAPGWYKDPAEPTTQRYWDGEGWVGAPLPAGATPPPGPPPAEPAPAPPAAAPLPGVPQPGASQPAAPLPGAPLPGAPQPGGSWAPGPPPQAGHPPYPPYGPPAGPPAGFPPGPGAPPPGWPHPYGHLPPPPPRPHGLALAPLGARLAARLIDIGMVLLLNVVVNGWFVWQYAQEVSPVFAEAWRRARAGEQSMDGLPTASERATSLQMVIVLIAAALWFAYEVPSTANTGQTLGKRIMRLRVARLEADGPLGFGRAFRRWNTMGLPTLLWVCCVGFVLQIVDSAYVLFDRPLHQALHDKSAQTVVVQLPRDATPSHRPGAEPEDRSDTPGGSA</sequence>
<keyword evidence="5" id="KW-0472">Membrane</keyword>
<proteinExistence type="predicted"/>
<evidence type="ECO:0000256" key="6">
    <source>
        <dbReference type="SAM" id="MobiDB-lite"/>
    </source>
</evidence>
<dbReference type="InterPro" id="IPR051791">
    <property type="entry name" value="Pra-immunoreactive"/>
</dbReference>
<keyword evidence="3" id="KW-0812">Transmembrane</keyword>
<protein>
    <recommendedName>
        <fullName evidence="11">RDD family protein</fullName>
    </recommendedName>
</protein>
<evidence type="ECO:0008006" key="11">
    <source>
        <dbReference type="Google" id="ProtNLM"/>
    </source>
</evidence>
<feature type="domain" description="RDD" evidence="7">
    <location>
        <begin position="143"/>
        <end position="304"/>
    </location>
</feature>
<dbReference type="RefSeq" id="WP_091551205.1">
    <property type="nucleotide sequence ID" value="NZ_FNPH01000001.1"/>
</dbReference>
<organism evidence="9 10">
    <name type="scientific">Micromonospora pattaloongensis</name>
    <dbReference type="NCBI Taxonomy" id="405436"/>
    <lineage>
        <taxon>Bacteria</taxon>
        <taxon>Bacillati</taxon>
        <taxon>Actinomycetota</taxon>
        <taxon>Actinomycetes</taxon>
        <taxon>Micromonosporales</taxon>
        <taxon>Micromonosporaceae</taxon>
        <taxon>Micromonospora</taxon>
    </lineage>
</organism>
<feature type="compositionally biased region" description="Basic and acidic residues" evidence="6">
    <location>
        <begin position="321"/>
        <end position="330"/>
    </location>
</feature>
<evidence type="ECO:0000259" key="7">
    <source>
        <dbReference type="Pfam" id="PF06271"/>
    </source>
</evidence>